<accession>A0ACD4ZIZ5</accession>
<dbReference type="EMBL" id="CP109109">
    <property type="protein sequence ID" value="WSB97968.1"/>
    <property type="molecule type" value="Genomic_DNA"/>
</dbReference>
<gene>
    <name evidence="1" type="ORF">OG835_13690</name>
</gene>
<sequence length="257" mass="27584">MISEPELEGEDGGRDRAQPPPAPETPREPDGSGTVVGDGLPTLPPHRVRWLWALGGAVVASAVWAGGLYAYDRTGPDLRGYRISEDLCLDADLSALSEILGGQRESRHAVEEQRAIDRSFCDVTMMPGRPGEAKDDALPTSYSSVTVNYSLHKETDPAPEFEATLTPLALSHVIERKTKRIPELGERAYLMTDSGGYTPELKVLDGRAVFSIGIVSQSISQGPPADGQPADPEPIDPAVLEPAMVEDMKALMAAVKE</sequence>
<proteinExistence type="predicted"/>
<organism evidence="1 2">
    <name type="scientific">Streptomyces scopuliridis</name>
    <dbReference type="NCBI Taxonomy" id="452529"/>
    <lineage>
        <taxon>Bacteria</taxon>
        <taxon>Bacillati</taxon>
        <taxon>Actinomycetota</taxon>
        <taxon>Actinomycetes</taxon>
        <taxon>Kitasatosporales</taxon>
        <taxon>Streptomycetaceae</taxon>
        <taxon>Streptomyces</taxon>
    </lineage>
</organism>
<protein>
    <submittedName>
        <fullName evidence="1">YihY/virulence factor BrkB family protein</fullName>
    </submittedName>
</protein>
<reference evidence="1" key="1">
    <citation type="submission" date="2022-10" db="EMBL/GenBank/DDBJ databases">
        <title>The complete genomes of actinobacterial strains from the NBC collection.</title>
        <authorList>
            <person name="Joergensen T.S."/>
            <person name="Alvarez Arevalo M."/>
            <person name="Sterndorff E.B."/>
            <person name="Faurdal D."/>
            <person name="Vuksanovic O."/>
            <person name="Mourched A.-S."/>
            <person name="Charusanti P."/>
            <person name="Shaw S."/>
            <person name="Blin K."/>
            <person name="Weber T."/>
        </authorList>
    </citation>
    <scope>NUCLEOTIDE SEQUENCE</scope>
    <source>
        <strain evidence="1">NBC 01771</strain>
    </source>
</reference>
<evidence type="ECO:0000313" key="1">
    <source>
        <dbReference type="EMBL" id="WSB97968.1"/>
    </source>
</evidence>
<keyword evidence="2" id="KW-1185">Reference proteome</keyword>
<dbReference type="Proteomes" id="UP001348369">
    <property type="component" value="Chromosome"/>
</dbReference>
<name>A0ACD4ZIZ5_9ACTN</name>
<evidence type="ECO:0000313" key="2">
    <source>
        <dbReference type="Proteomes" id="UP001348369"/>
    </source>
</evidence>